<keyword evidence="2" id="KW-0472">Membrane</keyword>
<keyword evidence="2" id="KW-0812">Transmembrane</keyword>
<feature type="transmembrane region" description="Helical" evidence="2">
    <location>
        <begin position="237"/>
        <end position="259"/>
    </location>
</feature>
<keyword evidence="2" id="KW-1133">Transmembrane helix</keyword>
<feature type="transmembrane region" description="Helical" evidence="2">
    <location>
        <begin position="334"/>
        <end position="356"/>
    </location>
</feature>
<accession>A0A7S3PL97</accession>
<evidence type="ECO:0000256" key="2">
    <source>
        <dbReference type="SAM" id="Phobius"/>
    </source>
</evidence>
<dbReference type="EMBL" id="HBIN01017260">
    <property type="protein sequence ID" value="CAE0443054.1"/>
    <property type="molecule type" value="Transcribed_RNA"/>
</dbReference>
<proteinExistence type="predicted"/>
<evidence type="ECO:0000256" key="1">
    <source>
        <dbReference type="SAM" id="MobiDB-lite"/>
    </source>
</evidence>
<feature type="region of interest" description="Disordered" evidence="1">
    <location>
        <begin position="1"/>
        <end position="35"/>
    </location>
</feature>
<reference evidence="3" key="1">
    <citation type="submission" date="2021-01" db="EMBL/GenBank/DDBJ databases">
        <authorList>
            <person name="Corre E."/>
            <person name="Pelletier E."/>
            <person name="Niang G."/>
            <person name="Scheremetjew M."/>
            <person name="Finn R."/>
            <person name="Kale V."/>
            <person name="Holt S."/>
            <person name="Cochrane G."/>
            <person name="Meng A."/>
            <person name="Brown T."/>
            <person name="Cohen L."/>
        </authorList>
    </citation>
    <scope>NUCLEOTIDE SEQUENCE</scope>
    <source>
        <strain evidence="3">GSBS06</strain>
    </source>
</reference>
<name>A0A7S3PL97_9STRA</name>
<feature type="transmembrane region" description="Helical" evidence="2">
    <location>
        <begin position="289"/>
        <end position="313"/>
    </location>
</feature>
<feature type="transmembrane region" description="Helical" evidence="2">
    <location>
        <begin position="62"/>
        <end position="81"/>
    </location>
</feature>
<feature type="transmembrane region" description="Helical" evidence="2">
    <location>
        <begin position="376"/>
        <end position="398"/>
    </location>
</feature>
<protein>
    <submittedName>
        <fullName evidence="3">Uncharacterized protein</fullName>
    </submittedName>
</protein>
<gene>
    <name evidence="3" type="ORF">ASTO00021_LOCUS13161</name>
</gene>
<evidence type="ECO:0000313" key="3">
    <source>
        <dbReference type="EMBL" id="CAE0443054.1"/>
    </source>
</evidence>
<sequence length="434" mass="48332">MKVDDDVDVDHYAPPPPGLAPKAEIIGSPPGLEDATEKKQAAKLSDRNEIPHSMNLYERNRWIQLFIVTVTALVAFINVAYNFQMVGLYEELANDISSTGKLPEPTGLLAEYNNLTESNPDISYCDIPFFIEQGGDISYLDNSVSTMEKLVKASAYLSVGVFVWMHILFKILSAMTLVFKDYRVGVLEKPNDVTESGTVRPKPPPLIETKGNQNSRNLLESESEREIRVFLRGETMLFAFLQFFQDIPQLTLAILYILFTHAARGSTCLELYKNGQVGEVGSLDDVNSIVFIQIGIVLISVIWNISNLTLRWIKYFAYTTEKFHKKRAGFRRGFKFGLWCVAYFFTIITPTVAILYSNTGEEVFGFSVSGSLPFLILTGIGGVCMFTLSVLFCCCWGASSIADGFCVVCVIFEGFAFTGELCDLEICELACDAC</sequence>
<organism evidence="3">
    <name type="scientific">Aplanochytrium stocchinoi</name>
    <dbReference type="NCBI Taxonomy" id="215587"/>
    <lineage>
        <taxon>Eukaryota</taxon>
        <taxon>Sar</taxon>
        <taxon>Stramenopiles</taxon>
        <taxon>Bigyra</taxon>
        <taxon>Labyrinthulomycetes</taxon>
        <taxon>Thraustochytrida</taxon>
        <taxon>Thraustochytriidae</taxon>
        <taxon>Aplanochytrium</taxon>
    </lineage>
</organism>
<feature type="region of interest" description="Disordered" evidence="1">
    <location>
        <begin position="193"/>
        <end position="214"/>
    </location>
</feature>
<feature type="transmembrane region" description="Helical" evidence="2">
    <location>
        <begin position="155"/>
        <end position="179"/>
    </location>
</feature>
<dbReference type="AlphaFoldDB" id="A0A7S3PL97"/>